<gene>
    <name evidence="2" type="ORF">BS50DRAFT_583999</name>
</gene>
<evidence type="ECO:0000256" key="1">
    <source>
        <dbReference type="SAM" id="MobiDB-lite"/>
    </source>
</evidence>
<dbReference type="AlphaFoldDB" id="A0A2T2P454"/>
<feature type="region of interest" description="Disordered" evidence="1">
    <location>
        <begin position="84"/>
        <end position="136"/>
    </location>
</feature>
<accession>A0A2T2P454</accession>
<protein>
    <submittedName>
        <fullName evidence="2">Uncharacterized protein</fullName>
    </submittedName>
</protein>
<reference evidence="2 3" key="1">
    <citation type="journal article" date="2018" name="Front. Microbiol.">
        <title>Genome-Wide Analysis of Corynespora cassiicola Leaf Fall Disease Putative Effectors.</title>
        <authorList>
            <person name="Lopez D."/>
            <person name="Ribeiro S."/>
            <person name="Label P."/>
            <person name="Fumanal B."/>
            <person name="Venisse J.S."/>
            <person name="Kohler A."/>
            <person name="de Oliveira R.R."/>
            <person name="Labutti K."/>
            <person name="Lipzen A."/>
            <person name="Lail K."/>
            <person name="Bauer D."/>
            <person name="Ohm R.A."/>
            <person name="Barry K.W."/>
            <person name="Spatafora J."/>
            <person name="Grigoriev I.V."/>
            <person name="Martin F.M."/>
            <person name="Pujade-Renaud V."/>
        </authorList>
    </citation>
    <scope>NUCLEOTIDE SEQUENCE [LARGE SCALE GENOMIC DNA]</scope>
    <source>
        <strain evidence="2 3">Philippines</strain>
    </source>
</reference>
<dbReference type="Proteomes" id="UP000240883">
    <property type="component" value="Unassembled WGS sequence"/>
</dbReference>
<sequence length="136" mass="14535">MLRLPTFQLTRSLRAPRNLHSHHYVRCLSISGAPKKSDQVEHFVKTGEKGPSDPTQINVRKTEYSQSGGDDIVADNAIAAFEGASTDPGVEKELAGRGNTVNPLEASPATPELSSAVEEPSVQQGAAKAKRENSAK</sequence>
<dbReference type="OrthoDB" id="4220319at2759"/>
<dbReference type="STRING" id="1448308.A0A2T2P454"/>
<keyword evidence="3" id="KW-1185">Reference proteome</keyword>
<name>A0A2T2P454_CORCC</name>
<dbReference type="EMBL" id="KZ678130">
    <property type="protein sequence ID" value="PSN72465.1"/>
    <property type="molecule type" value="Genomic_DNA"/>
</dbReference>
<proteinExistence type="predicted"/>
<evidence type="ECO:0000313" key="3">
    <source>
        <dbReference type="Proteomes" id="UP000240883"/>
    </source>
</evidence>
<organism evidence="2 3">
    <name type="scientific">Corynespora cassiicola Philippines</name>
    <dbReference type="NCBI Taxonomy" id="1448308"/>
    <lineage>
        <taxon>Eukaryota</taxon>
        <taxon>Fungi</taxon>
        <taxon>Dikarya</taxon>
        <taxon>Ascomycota</taxon>
        <taxon>Pezizomycotina</taxon>
        <taxon>Dothideomycetes</taxon>
        <taxon>Pleosporomycetidae</taxon>
        <taxon>Pleosporales</taxon>
        <taxon>Corynesporascaceae</taxon>
        <taxon>Corynespora</taxon>
    </lineage>
</organism>
<evidence type="ECO:0000313" key="2">
    <source>
        <dbReference type="EMBL" id="PSN72465.1"/>
    </source>
</evidence>